<evidence type="ECO:0000313" key="2">
    <source>
        <dbReference type="Proteomes" id="UP000037035"/>
    </source>
</evidence>
<dbReference type="AlphaFoldDB" id="A0A0L6VN72"/>
<accession>A0A0L6VN72</accession>
<feature type="non-terminal residue" evidence="1">
    <location>
        <position position="117"/>
    </location>
</feature>
<keyword evidence="2" id="KW-1185">Reference proteome</keyword>
<organism evidence="1 2">
    <name type="scientific">Puccinia sorghi</name>
    <dbReference type="NCBI Taxonomy" id="27349"/>
    <lineage>
        <taxon>Eukaryota</taxon>
        <taxon>Fungi</taxon>
        <taxon>Dikarya</taxon>
        <taxon>Basidiomycota</taxon>
        <taxon>Pucciniomycotina</taxon>
        <taxon>Pucciniomycetes</taxon>
        <taxon>Pucciniales</taxon>
        <taxon>Pucciniaceae</taxon>
        <taxon>Puccinia</taxon>
    </lineage>
</organism>
<comment type="caution">
    <text evidence="1">The sequence shown here is derived from an EMBL/GenBank/DDBJ whole genome shotgun (WGS) entry which is preliminary data.</text>
</comment>
<dbReference type="OrthoDB" id="2755464at2759"/>
<name>A0A0L6VN72_9BASI</name>
<dbReference type="Proteomes" id="UP000037035">
    <property type="component" value="Unassembled WGS sequence"/>
</dbReference>
<evidence type="ECO:0000313" key="1">
    <source>
        <dbReference type="EMBL" id="KNZ62027.1"/>
    </source>
</evidence>
<feature type="non-terminal residue" evidence="1">
    <location>
        <position position="1"/>
    </location>
</feature>
<reference evidence="1 2" key="1">
    <citation type="submission" date="2015-08" db="EMBL/GenBank/DDBJ databases">
        <title>Next Generation Sequencing and Analysis of the Genome of Puccinia sorghi L Schw, the Causal Agent of Maize Common Rust.</title>
        <authorList>
            <person name="Rochi L."/>
            <person name="Burguener G."/>
            <person name="Darino M."/>
            <person name="Turjanski A."/>
            <person name="Kreff E."/>
            <person name="Dieguez M.J."/>
            <person name="Sacco F."/>
        </authorList>
    </citation>
    <scope>NUCLEOTIDE SEQUENCE [LARGE SCALE GENOMIC DNA]</scope>
    <source>
        <strain evidence="1 2">RO10H11247</strain>
    </source>
</reference>
<sequence>LALTGQRLKTLQQLIDQTIKLNNCYHNKIRSNKKADSTPSTLKNEDSLKYKKKFPVKPFTPSALTLAPKSRKPTKIASVLNKEGKLNSEEQARREREGICLYCGGKHELDSCVKRIA</sequence>
<proteinExistence type="predicted"/>
<gene>
    <name evidence="1" type="ORF">VP01_13228g1</name>
</gene>
<dbReference type="VEuPathDB" id="FungiDB:VP01_13228g1"/>
<dbReference type="EMBL" id="LAVV01003586">
    <property type="protein sequence ID" value="KNZ62027.1"/>
    <property type="molecule type" value="Genomic_DNA"/>
</dbReference>
<protein>
    <submittedName>
        <fullName evidence="1">Uncharacterized protein</fullName>
    </submittedName>
</protein>